<evidence type="ECO:0000313" key="4">
    <source>
        <dbReference type="EMBL" id="KAK0653122.1"/>
    </source>
</evidence>
<dbReference type="Pfam" id="PF14856">
    <property type="entry name" value="Hce2"/>
    <property type="match status" value="1"/>
</dbReference>
<name>A0AA40CWD9_9PEZI</name>
<dbReference type="InterPro" id="IPR052895">
    <property type="entry name" value="HetReg/Transcr_Mod"/>
</dbReference>
<gene>
    <name evidence="4" type="ORF">B0T16DRAFT_444164</name>
</gene>
<dbReference type="Proteomes" id="UP001174936">
    <property type="component" value="Unassembled WGS sequence"/>
</dbReference>
<evidence type="ECO:0000259" key="3">
    <source>
        <dbReference type="Pfam" id="PF14856"/>
    </source>
</evidence>
<organism evidence="4 5">
    <name type="scientific">Cercophora newfieldiana</name>
    <dbReference type="NCBI Taxonomy" id="92897"/>
    <lineage>
        <taxon>Eukaryota</taxon>
        <taxon>Fungi</taxon>
        <taxon>Dikarya</taxon>
        <taxon>Ascomycota</taxon>
        <taxon>Pezizomycotina</taxon>
        <taxon>Sordariomycetes</taxon>
        <taxon>Sordariomycetidae</taxon>
        <taxon>Sordariales</taxon>
        <taxon>Lasiosphaeriaceae</taxon>
        <taxon>Cercophora</taxon>
    </lineage>
</organism>
<dbReference type="InterPro" id="IPR029226">
    <property type="entry name" value="Ecp2-like"/>
</dbReference>
<reference evidence="4" key="1">
    <citation type="submission" date="2023-06" db="EMBL/GenBank/DDBJ databases">
        <title>Genome-scale phylogeny and comparative genomics of the fungal order Sordariales.</title>
        <authorList>
            <consortium name="Lawrence Berkeley National Laboratory"/>
            <person name="Hensen N."/>
            <person name="Bonometti L."/>
            <person name="Westerberg I."/>
            <person name="Brannstrom I.O."/>
            <person name="Guillou S."/>
            <person name="Cros-Aarteil S."/>
            <person name="Calhoun S."/>
            <person name="Haridas S."/>
            <person name="Kuo A."/>
            <person name="Mondo S."/>
            <person name="Pangilinan J."/>
            <person name="Riley R."/>
            <person name="Labutti K."/>
            <person name="Andreopoulos B."/>
            <person name="Lipzen A."/>
            <person name="Chen C."/>
            <person name="Yanf M."/>
            <person name="Daum C."/>
            <person name="Ng V."/>
            <person name="Clum A."/>
            <person name="Steindorff A."/>
            <person name="Ohm R."/>
            <person name="Martin F."/>
            <person name="Silar P."/>
            <person name="Natvig D."/>
            <person name="Lalanne C."/>
            <person name="Gautier V."/>
            <person name="Ament-Velasquez S.L."/>
            <person name="Kruys A."/>
            <person name="Hutchinson M.I."/>
            <person name="Powell A.J."/>
            <person name="Barry K."/>
            <person name="Miller A.N."/>
            <person name="Grigoriev I.V."/>
            <person name="Debuchy R."/>
            <person name="Gladieux P."/>
            <person name="Thoren M.H."/>
            <person name="Johannesson H."/>
        </authorList>
    </citation>
    <scope>NUCLEOTIDE SEQUENCE</scope>
    <source>
        <strain evidence="4">SMH2532-1</strain>
    </source>
</reference>
<dbReference type="Pfam" id="PF06985">
    <property type="entry name" value="HET"/>
    <property type="match status" value="1"/>
</dbReference>
<accession>A0AA40CWD9</accession>
<feature type="chain" id="PRO_5041204567" evidence="1">
    <location>
        <begin position="17"/>
        <end position="817"/>
    </location>
</feature>
<comment type="caution">
    <text evidence="4">The sequence shown here is derived from an EMBL/GenBank/DDBJ whole genome shotgun (WGS) entry which is preliminary data.</text>
</comment>
<dbReference type="Pfam" id="PF26639">
    <property type="entry name" value="Het-6_barrel"/>
    <property type="match status" value="1"/>
</dbReference>
<dbReference type="InterPro" id="IPR010730">
    <property type="entry name" value="HET"/>
</dbReference>
<evidence type="ECO:0000259" key="2">
    <source>
        <dbReference type="Pfam" id="PF06985"/>
    </source>
</evidence>
<dbReference type="PANTHER" id="PTHR24148:SF73">
    <property type="entry name" value="HET DOMAIN PROTEIN (AFU_ORTHOLOGUE AFUA_8G01020)"/>
    <property type="match status" value="1"/>
</dbReference>
<feature type="domain" description="Heterokaryon incompatibility" evidence="2">
    <location>
        <begin position="221"/>
        <end position="357"/>
    </location>
</feature>
<keyword evidence="1" id="KW-0732">Signal</keyword>
<evidence type="ECO:0000313" key="5">
    <source>
        <dbReference type="Proteomes" id="UP001174936"/>
    </source>
</evidence>
<keyword evidence="5" id="KW-1185">Reference proteome</keyword>
<dbReference type="EMBL" id="JAULSV010000002">
    <property type="protein sequence ID" value="KAK0653122.1"/>
    <property type="molecule type" value="Genomic_DNA"/>
</dbReference>
<feature type="signal peptide" evidence="1">
    <location>
        <begin position="1"/>
        <end position="16"/>
    </location>
</feature>
<sequence length="817" mass="90510">MKLSIIAAALIAGAAAAPNNLLAKRAMCLVYTVEDATTSTSPLVTDCEALAETNLSEDWIPSEPDNYTFSVEHGTCGLRGVFNPTGSNVPASQNIIRPDMVSGAIENAIARFAVDGRIGATGYFMCLDAGMVSKTGWTSFEIYTVESVGTASKLPTMDLSVTTNLSKELRSLELSPVSPYEGQDIDLKQDHIRLLTLLPGSPGDPIVCTSTISSLSDKPVYTALSYVWGQATECVAIQFNTALSFPITRNLHTALTYLRDATSKKIFWIDALCINQDHPSEKPHQIQLMGDIYKSATETCIWLGPESDTSDLAISIIRSLDGDNLTSPSNSPSPKGLQAIAELQRRPWWSRVWVIQEALLSPNPVVHCGHATLSMEAFMVLDDIRRGWHRPSKQYMFSKTNSITNLSLALRNPFSGIVTFWPDARTRFLNPTPESSPSTLAEWAHYLSDFHATDPKDKIYGLLGLGSDSDRKLMRYALENNMTTGQVYTRAMMWFLMTSKHLLHLSFDKDSTADCPVGETGQTLPSWVVDFSENVPADHDAEKEGEWFRPGYVTLLPKKGYNATGDGRLLGERIEGDMFPFEKLMALKVRGLVVDRVVYVSGNRHMRLDENIDAEARMRYSLERMRRTAAKVVEWEAEFMKPGCGDPYGGDGGLDGRPRREVFRRAIVGDRDDSGLEFEWTEEWDDMLEILLGRKEMPLDELNQQPTDEARLQHLLPIRLALLPKTSGRSFVITSKGYIGLAPLKSKVGDEVCVLEGGTVPFVLRPVEDSVLAPFGVISKEGQRFFELVGESYVHGVSNGDWIKDQNEGDVIDVVIV</sequence>
<feature type="domain" description="Ecp2 effector protein-like" evidence="3">
    <location>
        <begin position="28"/>
        <end position="126"/>
    </location>
</feature>
<proteinExistence type="predicted"/>
<evidence type="ECO:0000256" key="1">
    <source>
        <dbReference type="SAM" id="SignalP"/>
    </source>
</evidence>
<dbReference type="AlphaFoldDB" id="A0AA40CWD9"/>
<dbReference type="PANTHER" id="PTHR24148">
    <property type="entry name" value="ANKYRIN REPEAT DOMAIN-CONTAINING PROTEIN 39 HOMOLOG-RELATED"/>
    <property type="match status" value="1"/>
</dbReference>
<protein>
    <submittedName>
        <fullName evidence="4">Heterokaryon incompatibility protein-domain-containing protein</fullName>
    </submittedName>
</protein>